<dbReference type="Proteomes" id="UP000694308">
    <property type="component" value="Unassembled WGS sequence"/>
</dbReference>
<feature type="transmembrane region" description="Helical" evidence="7">
    <location>
        <begin position="12"/>
        <end position="35"/>
    </location>
</feature>
<keyword evidence="3 7" id="KW-0812">Transmembrane</keyword>
<evidence type="ECO:0000256" key="5">
    <source>
        <dbReference type="ARBA" id="ARBA00023136"/>
    </source>
</evidence>
<feature type="transmembrane region" description="Helical" evidence="7">
    <location>
        <begin position="116"/>
        <end position="135"/>
    </location>
</feature>
<dbReference type="NCBIfam" id="NF045474">
    <property type="entry name" value="Opp2C"/>
    <property type="match status" value="1"/>
</dbReference>
<dbReference type="Pfam" id="PF12911">
    <property type="entry name" value="OppC_N"/>
    <property type="match status" value="1"/>
</dbReference>
<feature type="domain" description="ABC transmembrane type-1" evidence="8">
    <location>
        <begin position="78"/>
        <end position="263"/>
    </location>
</feature>
<evidence type="ECO:0000313" key="10">
    <source>
        <dbReference type="Proteomes" id="UP000694308"/>
    </source>
</evidence>
<dbReference type="PANTHER" id="PTHR43386">
    <property type="entry name" value="OLIGOPEPTIDE TRANSPORT SYSTEM PERMEASE PROTEIN APPC"/>
    <property type="match status" value="1"/>
</dbReference>
<dbReference type="CDD" id="cd06261">
    <property type="entry name" value="TM_PBP2"/>
    <property type="match status" value="1"/>
</dbReference>
<dbReference type="EMBL" id="JAEEGC010000164">
    <property type="protein sequence ID" value="MBV7276222.1"/>
    <property type="molecule type" value="Genomic_DNA"/>
</dbReference>
<comment type="similarity">
    <text evidence="6">Belongs to the binding-protein-dependent transport system permease family. OppBC subfamily.</text>
</comment>
<comment type="caution">
    <text evidence="9">The sequence shown here is derived from an EMBL/GenBank/DDBJ whole genome shotgun (WGS) entry which is preliminary data.</text>
</comment>
<keyword evidence="4 7" id="KW-1133">Transmembrane helix</keyword>
<dbReference type="InterPro" id="IPR025966">
    <property type="entry name" value="OppC_N"/>
</dbReference>
<evidence type="ECO:0000313" key="9">
    <source>
        <dbReference type="EMBL" id="MBV7276222.1"/>
    </source>
</evidence>
<keyword evidence="2 7" id="KW-0813">Transport</keyword>
<keyword evidence="5 7" id="KW-0472">Membrane</keyword>
<dbReference type="InterPro" id="IPR053385">
    <property type="entry name" value="ABC_transport_permease"/>
</dbReference>
<dbReference type="RefSeq" id="WP_218323266.1">
    <property type="nucleotide sequence ID" value="NZ_JAEEGC010000164.1"/>
</dbReference>
<evidence type="ECO:0000256" key="2">
    <source>
        <dbReference type="ARBA" id="ARBA00022448"/>
    </source>
</evidence>
<protein>
    <submittedName>
        <fullName evidence="9">ABC transporter permease subunit</fullName>
    </submittedName>
</protein>
<evidence type="ECO:0000259" key="8">
    <source>
        <dbReference type="PROSITE" id="PS50928"/>
    </source>
</evidence>
<sequence length="277" mass="30339">MESFISFIKKNKLFTFLCMIALLLILICVFVPYIAPNDPLKTNMANSLQGSSSRYPLGTDNLGRCLLSRLLYGAVTSLKLTFWLVITVFIVGTTVGTIAGYFGGIADTIIMRLSDIFLAFPSIIFAIAIVGILGASSVNTVMALLVVDWVKYARVSKSLVISIKKKDYIKAAKMGGAKEYQIIFKYILPNIIPSLVVMATMDLGTMMLQISSLSFLGLGAQPPTPEWGNMLNEGKDYMQTLPGLMIYPGVGIFITVMVFNLLGDSMRDILDPNEVET</sequence>
<evidence type="ECO:0000256" key="3">
    <source>
        <dbReference type="ARBA" id="ARBA00022692"/>
    </source>
</evidence>
<accession>A0A949TVR0</accession>
<comment type="subcellular location">
    <subcellularLocation>
        <location evidence="1 7">Cell membrane</location>
        <topology evidence="1 7">Multi-pass membrane protein</topology>
    </subcellularLocation>
</comment>
<name>A0A949TVR0_9CLOT</name>
<gene>
    <name evidence="9" type="ORF">I6U48_25400</name>
</gene>
<dbReference type="GO" id="GO:0055085">
    <property type="term" value="P:transmembrane transport"/>
    <property type="evidence" value="ECO:0007669"/>
    <property type="project" value="InterPro"/>
</dbReference>
<dbReference type="PANTHER" id="PTHR43386:SF1">
    <property type="entry name" value="D,D-DIPEPTIDE TRANSPORT SYSTEM PERMEASE PROTEIN DDPC-RELATED"/>
    <property type="match status" value="1"/>
</dbReference>
<reference evidence="9" key="1">
    <citation type="submission" date="2020-12" db="EMBL/GenBank/DDBJ databases">
        <title>Clostridium thailandense sp. nov., a novel acetogenic bacterium isolated from peat land soil in Thailand.</title>
        <authorList>
            <person name="Chaikitkaew S."/>
            <person name="Birkeland N.K."/>
        </authorList>
    </citation>
    <scope>NUCLEOTIDE SEQUENCE</scope>
    <source>
        <strain evidence="9">PL3</strain>
    </source>
</reference>
<proteinExistence type="inferred from homology"/>
<dbReference type="PROSITE" id="PS50928">
    <property type="entry name" value="ABC_TM1"/>
    <property type="match status" value="1"/>
</dbReference>
<evidence type="ECO:0000256" key="6">
    <source>
        <dbReference type="ARBA" id="ARBA00024202"/>
    </source>
</evidence>
<dbReference type="InterPro" id="IPR000515">
    <property type="entry name" value="MetI-like"/>
</dbReference>
<dbReference type="InterPro" id="IPR050366">
    <property type="entry name" value="BP-dependent_transpt_permease"/>
</dbReference>
<evidence type="ECO:0000256" key="1">
    <source>
        <dbReference type="ARBA" id="ARBA00004651"/>
    </source>
</evidence>
<feature type="transmembrane region" description="Helical" evidence="7">
    <location>
        <begin position="80"/>
        <end position="104"/>
    </location>
</feature>
<feature type="transmembrane region" description="Helical" evidence="7">
    <location>
        <begin position="244"/>
        <end position="262"/>
    </location>
</feature>
<dbReference type="Pfam" id="PF00528">
    <property type="entry name" value="BPD_transp_1"/>
    <property type="match status" value="1"/>
</dbReference>
<keyword evidence="10" id="KW-1185">Reference proteome</keyword>
<evidence type="ECO:0000256" key="7">
    <source>
        <dbReference type="RuleBase" id="RU363032"/>
    </source>
</evidence>
<dbReference type="GO" id="GO:0005886">
    <property type="term" value="C:plasma membrane"/>
    <property type="evidence" value="ECO:0007669"/>
    <property type="project" value="UniProtKB-SubCell"/>
</dbReference>
<evidence type="ECO:0000256" key="4">
    <source>
        <dbReference type="ARBA" id="ARBA00022989"/>
    </source>
</evidence>
<dbReference type="AlphaFoldDB" id="A0A949TVR0"/>
<organism evidence="9 10">
    <name type="scientific">Clostridium thailandense</name>
    <dbReference type="NCBI Taxonomy" id="2794346"/>
    <lineage>
        <taxon>Bacteria</taxon>
        <taxon>Bacillati</taxon>
        <taxon>Bacillota</taxon>
        <taxon>Clostridia</taxon>
        <taxon>Eubacteriales</taxon>
        <taxon>Clostridiaceae</taxon>
        <taxon>Clostridium</taxon>
    </lineage>
</organism>